<dbReference type="Pfam" id="PF13628">
    <property type="entry name" value="DUF4142"/>
    <property type="match status" value="1"/>
</dbReference>
<dbReference type="PANTHER" id="PTHR38593:SF1">
    <property type="entry name" value="BLR2558 PROTEIN"/>
    <property type="match status" value="1"/>
</dbReference>
<dbReference type="Gene3D" id="1.20.1260.10">
    <property type="match status" value="1"/>
</dbReference>
<accession>A0A1M7TE36</accession>
<evidence type="ECO:0000313" key="3">
    <source>
        <dbReference type="EMBL" id="SHN69012.1"/>
    </source>
</evidence>
<evidence type="ECO:0000259" key="2">
    <source>
        <dbReference type="Pfam" id="PF13628"/>
    </source>
</evidence>
<organism evidence="3 4">
    <name type="scientific">Bradyrhizobium erythrophlei</name>
    <dbReference type="NCBI Taxonomy" id="1437360"/>
    <lineage>
        <taxon>Bacteria</taxon>
        <taxon>Pseudomonadati</taxon>
        <taxon>Pseudomonadota</taxon>
        <taxon>Alphaproteobacteria</taxon>
        <taxon>Hyphomicrobiales</taxon>
        <taxon>Nitrobacteraceae</taxon>
        <taxon>Bradyrhizobium</taxon>
    </lineage>
</organism>
<dbReference type="AlphaFoldDB" id="A0A1M7TE36"/>
<dbReference type="InterPro" id="IPR012347">
    <property type="entry name" value="Ferritin-like"/>
</dbReference>
<keyword evidence="4" id="KW-1185">Reference proteome</keyword>
<feature type="signal peptide" evidence="1">
    <location>
        <begin position="1"/>
        <end position="34"/>
    </location>
</feature>
<reference evidence="4" key="1">
    <citation type="submission" date="2016-11" db="EMBL/GenBank/DDBJ databases">
        <authorList>
            <person name="Varghese N."/>
            <person name="Submissions S."/>
        </authorList>
    </citation>
    <scope>NUCLEOTIDE SEQUENCE [LARGE SCALE GENOMIC DNA]</scope>
    <source>
        <strain evidence="4">GAS401</strain>
    </source>
</reference>
<protein>
    <submittedName>
        <fullName evidence="3">Predicted outer membrane protein</fullName>
    </submittedName>
</protein>
<dbReference type="RefSeq" id="WP_072817314.1">
    <property type="nucleotide sequence ID" value="NZ_LT670849.1"/>
</dbReference>
<feature type="chain" id="PRO_5013246659" evidence="1">
    <location>
        <begin position="35"/>
        <end position="196"/>
    </location>
</feature>
<dbReference type="InterPro" id="IPR025419">
    <property type="entry name" value="DUF4142"/>
</dbReference>
<dbReference type="EMBL" id="LT670849">
    <property type="protein sequence ID" value="SHN69012.1"/>
    <property type="molecule type" value="Genomic_DNA"/>
</dbReference>
<evidence type="ECO:0000256" key="1">
    <source>
        <dbReference type="SAM" id="SignalP"/>
    </source>
</evidence>
<dbReference type="PANTHER" id="PTHR38593">
    <property type="entry name" value="BLR2558 PROTEIN"/>
    <property type="match status" value="1"/>
</dbReference>
<proteinExistence type="predicted"/>
<evidence type="ECO:0000313" key="4">
    <source>
        <dbReference type="Proteomes" id="UP000184096"/>
    </source>
</evidence>
<dbReference type="Proteomes" id="UP000184096">
    <property type="component" value="Chromosome I"/>
</dbReference>
<name>A0A1M7TE36_9BRAD</name>
<keyword evidence="1" id="KW-0732">Signal</keyword>
<sequence length="196" mass="20951">MPIKNPLTRCKKAVVISSALAALVLVTGAIPSQAQSSGSSTQPAATALSPVDYNFVAQANLGAPFQVDSGRIAEKGATTAEIRDYAHLMVVTHIPVVDALNKILANKNVEAPPNTLLHGAYDTMIASLKAERGRALDRDYIEGQVDYQKGNEALFRNEIENGSDQALKDFARATLPKIVDHRDRASKLAAEKTASK</sequence>
<gene>
    <name evidence="3" type="ORF">SAMN05444170_1479</name>
</gene>
<feature type="domain" description="DUF4142" evidence="2">
    <location>
        <begin position="52"/>
        <end position="188"/>
    </location>
</feature>